<feature type="transmembrane region" description="Helical" evidence="1">
    <location>
        <begin position="217"/>
        <end position="238"/>
    </location>
</feature>
<evidence type="ECO:0000256" key="1">
    <source>
        <dbReference type="SAM" id="Phobius"/>
    </source>
</evidence>
<gene>
    <name evidence="2" type="ORF">GF068_20190</name>
</gene>
<feature type="transmembrane region" description="Helical" evidence="1">
    <location>
        <begin position="100"/>
        <end position="122"/>
    </location>
</feature>
<feature type="transmembrane region" description="Helical" evidence="1">
    <location>
        <begin position="62"/>
        <end position="80"/>
    </location>
</feature>
<dbReference type="Proteomes" id="UP000440224">
    <property type="component" value="Unassembled WGS sequence"/>
</dbReference>
<keyword evidence="1" id="KW-0472">Membrane</keyword>
<evidence type="ECO:0000313" key="2">
    <source>
        <dbReference type="EMBL" id="MRG94223.1"/>
    </source>
</evidence>
<dbReference type="NCBIfam" id="NF047767">
    <property type="entry name" value="LBF_2804_fam"/>
    <property type="match status" value="1"/>
</dbReference>
<dbReference type="AlphaFoldDB" id="A0A6N7PQH4"/>
<dbReference type="EMBL" id="WJIE01000005">
    <property type="protein sequence ID" value="MRG94223.1"/>
    <property type="molecule type" value="Genomic_DNA"/>
</dbReference>
<keyword evidence="1" id="KW-0812">Transmembrane</keyword>
<name>A0A6N7PQH4_9BACT</name>
<dbReference type="OrthoDB" id="7818367at2"/>
<protein>
    <submittedName>
        <fullName evidence="2">Uncharacterized protein</fullName>
    </submittedName>
</protein>
<keyword evidence="3" id="KW-1185">Reference proteome</keyword>
<organism evidence="2 3">
    <name type="scientific">Polyangium spumosum</name>
    <dbReference type="NCBI Taxonomy" id="889282"/>
    <lineage>
        <taxon>Bacteria</taxon>
        <taxon>Pseudomonadati</taxon>
        <taxon>Myxococcota</taxon>
        <taxon>Polyangia</taxon>
        <taxon>Polyangiales</taxon>
        <taxon>Polyangiaceae</taxon>
        <taxon>Polyangium</taxon>
    </lineage>
</organism>
<accession>A0A6N7PQH4</accession>
<keyword evidence="1" id="KW-1133">Transmembrane helix</keyword>
<dbReference type="InterPro" id="IPR029024">
    <property type="entry name" value="TerB-like"/>
</dbReference>
<proteinExistence type="predicted"/>
<comment type="caution">
    <text evidence="2">The sequence shown here is derived from an EMBL/GenBank/DDBJ whole genome shotgun (WGS) entry which is preliminary data.</text>
</comment>
<evidence type="ECO:0000313" key="3">
    <source>
        <dbReference type="Proteomes" id="UP000440224"/>
    </source>
</evidence>
<dbReference type="SUPFAM" id="SSF158682">
    <property type="entry name" value="TerB-like"/>
    <property type="match status" value="1"/>
</dbReference>
<sequence>MVSASGTEPAARAETKTPILERLGVLYFRRLSATAPRVAAEDAITVLNAEERRQLSAVVRGAVIRASLAGAVSAALAAGAEVLAERLFGAEHQSAGAAARYWALVGGVTIASAVAEILFLYWDSLRAVHRLSRAAGLDPFATEASGDGAAVALALARAALELPNPTDRVFGVDPRREASKLKLAIASLLYKVKVSVTNFAVKVLVRRLAGRALVRTWLPFVAVPGTAAWNGFVCWIVLREAKIRVMGPSAARELVRAIFDQGVAPSPEGRLALVRAVASSIVRTEDLHPNLHAVLVEVVRRVPDPLPEGIDDSRVFLEALPRLPPEEQRMALQVLLSAAIIDGRFTTAEKRLLVEAQVACGRTPDVKPAERLRRAFVAGKGSLDELIRTLL</sequence>
<reference evidence="2 3" key="1">
    <citation type="submission" date="2019-10" db="EMBL/GenBank/DDBJ databases">
        <title>A soil myxobacterium in the family Polyangiaceae.</title>
        <authorList>
            <person name="Li Y."/>
            <person name="Wang J."/>
        </authorList>
    </citation>
    <scope>NUCLEOTIDE SEQUENCE [LARGE SCALE GENOMIC DNA]</scope>
    <source>
        <strain evidence="2 3">DSM 14734</strain>
    </source>
</reference>
<dbReference type="RefSeq" id="WP_153821037.1">
    <property type="nucleotide sequence ID" value="NZ_WJIE01000005.1"/>
</dbReference>